<evidence type="ECO:0000313" key="3">
    <source>
        <dbReference type="Proteomes" id="UP000308092"/>
    </source>
</evidence>
<reference evidence="2 3" key="1">
    <citation type="submission" date="2019-03" db="EMBL/GenBank/DDBJ databases">
        <title>The genome sequence of a newly discovered highly antifungal drug resistant Aspergillus species, Aspergillus tanneri NIH 1004.</title>
        <authorList>
            <person name="Mounaud S."/>
            <person name="Singh I."/>
            <person name="Joardar V."/>
            <person name="Pakala S."/>
            <person name="Pakala S."/>
            <person name="Venepally P."/>
            <person name="Hoover J."/>
            <person name="Nierman W."/>
            <person name="Chung J."/>
            <person name="Losada L."/>
        </authorList>
    </citation>
    <scope>NUCLEOTIDE SEQUENCE [LARGE SCALE GENOMIC DNA]</scope>
    <source>
        <strain evidence="2 3">NIH1004</strain>
    </source>
</reference>
<sequence>MASPVPDLSNEILPNALSVKP</sequence>
<dbReference type="Proteomes" id="UP000308092">
    <property type="component" value="Unassembled WGS sequence"/>
</dbReference>
<comment type="caution">
    <text evidence="2">The sequence shown here is derived from an EMBL/GenBank/DDBJ whole genome shotgun (WGS) entry which is preliminary data.</text>
</comment>
<evidence type="ECO:0000256" key="1">
    <source>
        <dbReference type="SAM" id="MobiDB-lite"/>
    </source>
</evidence>
<dbReference type="EMBL" id="SOSA01001663">
    <property type="protein sequence ID" value="THC86987.1"/>
    <property type="molecule type" value="Genomic_DNA"/>
</dbReference>
<proteinExistence type="predicted"/>
<protein>
    <submittedName>
        <fullName evidence="2">Uncharacterized protein</fullName>
    </submittedName>
</protein>
<keyword evidence="3" id="KW-1185">Reference proteome</keyword>
<evidence type="ECO:0000313" key="2">
    <source>
        <dbReference type="EMBL" id="THC86987.1"/>
    </source>
</evidence>
<organism evidence="2 3">
    <name type="scientific">Aspergillus tanneri</name>
    <dbReference type="NCBI Taxonomy" id="1220188"/>
    <lineage>
        <taxon>Eukaryota</taxon>
        <taxon>Fungi</taxon>
        <taxon>Dikarya</taxon>
        <taxon>Ascomycota</taxon>
        <taxon>Pezizomycotina</taxon>
        <taxon>Eurotiomycetes</taxon>
        <taxon>Eurotiomycetidae</taxon>
        <taxon>Eurotiales</taxon>
        <taxon>Aspergillaceae</taxon>
        <taxon>Aspergillus</taxon>
        <taxon>Aspergillus subgen. Circumdati</taxon>
    </lineage>
</organism>
<dbReference type="AlphaFoldDB" id="A0A4S3IZI2"/>
<dbReference type="VEuPathDB" id="FungiDB:EYZ11_013567"/>
<feature type="region of interest" description="Disordered" evidence="1">
    <location>
        <begin position="1"/>
        <end position="21"/>
    </location>
</feature>
<name>A0A4S3IZI2_9EURO</name>
<accession>A0A4S3IZI2</accession>
<gene>
    <name evidence="2" type="ORF">EYZ11_013567</name>
</gene>